<dbReference type="InterPro" id="IPR001041">
    <property type="entry name" value="2Fe-2S_ferredoxin-type"/>
</dbReference>
<dbReference type="InterPro" id="IPR009010">
    <property type="entry name" value="Asp_de-COase-like_dom_sf"/>
</dbReference>
<evidence type="ECO:0000256" key="6">
    <source>
        <dbReference type="ARBA" id="ARBA00022719"/>
    </source>
</evidence>
<dbReference type="Pfam" id="PF10588">
    <property type="entry name" value="NADH-G_4Fe-4S_3"/>
    <property type="match status" value="1"/>
</dbReference>
<keyword evidence="9" id="KW-0408">Iron</keyword>
<keyword evidence="10" id="KW-0411">Iron-sulfur</keyword>
<dbReference type="FunFam" id="3.10.20.740:FF:000004">
    <property type="entry name" value="NADH-quinone oxidoreductase"/>
    <property type="match status" value="1"/>
</dbReference>
<keyword evidence="8" id="KW-1278">Translocase</keyword>
<dbReference type="InterPro" id="IPR054351">
    <property type="entry name" value="NADH_UbQ_OxRdtase_ferredoxin"/>
</dbReference>
<dbReference type="Pfam" id="PF22117">
    <property type="entry name" value="Fer4_Nqo3"/>
    <property type="match status" value="1"/>
</dbReference>
<evidence type="ECO:0000256" key="12">
    <source>
        <dbReference type="ARBA" id="ARBA00023075"/>
    </source>
</evidence>
<dbReference type="SUPFAM" id="SSF50692">
    <property type="entry name" value="ADC-like"/>
    <property type="match status" value="1"/>
</dbReference>
<evidence type="ECO:0000256" key="5">
    <source>
        <dbReference type="ARBA" id="ARBA00022714"/>
    </source>
</evidence>
<evidence type="ECO:0000256" key="1">
    <source>
        <dbReference type="ARBA" id="ARBA00001966"/>
    </source>
</evidence>
<comment type="cofactor">
    <cofactor evidence="14">
        <name>[2Fe-2S] cluster</name>
        <dbReference type="ChEBI" id="CHEBI:190135"/>
    </cofactor>
</comment>
<evidence type="ECO:0000256" key="11">
    <source>
        <dbReference type="ARBA" id="ARBA00023027"/>
    </source>
</evidence>
<dbReference type="GO" id="GO:0042773">
    <property type="term" value="P:ATP synthesis coupled electron transport"/>
    <property type="evidence" value="ECO:0007669"/>
    <property type="project" value="InterPro"/>
</dbReference>
<dbReference type="Gene3D" id="3.30.200.210">
    <property type="match status" value="1"/>
</dbReference>
<comment type="subcellular location">
    <subcellularLocation>
        <location evidence="2">Membrane</location>
    </subcellularLocation>
</comment>
<feature type="region of interest" description="Disordered" evidence="16">
    <location>
        <begin position="645"/>
        <end position="715"/>
    </location>
</feature>
<dbReference type="PROSITE" id="PS51839">
    <property type="entry name" value="4FE4S_HC3"/>
    <property type="match status" value="1"/>
</dbReference>
<evidence type="ECO:0000259" key="19">
    <source>
        <dbReference type="PROSITE" id="PS51839"/>
    </source>
</evidence>
<dbReference type="Pfam" id="PF04879">
    <property type="entry name" value="Molybdop_Fe4S4"/>
    <property type="match status" value="1"/>
</dbReference>
<feature type="domain" description="2Fe-2S ferredoxin-type" evidence="17">
    <location>
        <begin position="1"/>
        <end position="83"/>
    </location>
</feature>
<dbReference type="GO" id="GO:0046872">
    <property type="term" value="F:metal ion binding"/>
    <property type="evidence" value="ECO:0007669"/>
    <property type="project" value="UniProtKB-KW"/>
</dbReference>
<evidence type="ECO:0000259" key="17">
    <source>
        <dbReference type="PROSITE" id="PS51085"/>
    </source>
</evidence>
<dbReference type="NCBIfam" id="TIGR01973">
    <property type="entry name" value="NuoG"/>
    <property type="match status" value="1"/>
</dbReference>
<dbReference type="Gene3D" id="2.40.40.20">
    <property type="match status" value="1"/>
</dbReference>
<evidence type="ECO:0000313" key="21">
    <source>
        <dbReference type="Proteomes" id="UP000706333"/>
    </source>
</evidence>
<dbReference type="AlphaFoldDB" id="A0A934TN14"/>
<dbReference type="CDD" id="cd02775">
    <property type="entry name" value="MopB_CT"/>
    <property type="match status" value="1"/>
</dbReference>
<dbReference type="PROSITE" id="PS00643">
    <property type="entry name" value="COMPLEX1_75K_3"/>
    <property type="match status" value="1"/>
</dbReference>
<dbReference type="SUPFAM" id="SSF53706">
    <property type="entry name" value="Formate dehydrogenase/DMSO reductase, domains 1-3"/>
    <property type="match status" value="1"/>
</dbReference>
<dbReference type="RefSeq" id="WP_338048953.1">
    <property type="nucleotide sequence ID" value="NZ_NHSD01000326.1"/>
</dbReference>
<comment type="catalytic activity">
    <reaction evidence="15">
        <text>a quinone + NADH + 5 H(+)(in) = a quinol + NAD(+) + 4 H(+)(out)</text>
        <dbReference type="Rhea" id="RHEA:57888"/>
        <dbReference type="ChEBI" id="CHEBI:15378"/>
        <dbReference type="ChEBI" id="CHEBI:24646"/>
        <dbReference type="ChEBI" id="CHEBI:57540"/>
        <dbReference type="ChEBI" id="CHEBI:57945"/>
        <dbReference type="ChEBI" id="CHEBI:132124"/>
    </reaction>
</comment>
<keyword evidence="13" id="KW-0472">Membrane</keyword>
<dbReference type="InterPro" id="IPR000283">
    <property type="entry name" value="NADH_UbQ_OxRdtase_75kDa_su_CS"/>
</dbReference>
<keyword evidence="6" id="KW-0874">Quinone</keyword>
<dbReference type="EMBL" id="NHSD01000326">
    <property type="protein sequence ID" value="MBK5928825.1"/>
    <property type="molecule type" value="Genomic_DNA"/>
</dbReference>
<gene>
    <name evidence="20" type="ORF">CCR87_16030</name>
</gene>
<accession>A0A934TN14</accession>
<organism evidence="20 21">
    <name type="scientific">Rhodobaculum claviforme</name>
    <dbReference type="NCBI Taxonomy" id="1549854"/>
    <lineage>
        <taxon>Bacteria</taxon>
        <taxon>Pseudomonadati</taxon>
        <taxon>Pseudomonadota</taxon>
        <taxon>Alphaproteobacteria</taxon>
        <taxon>Rhodobacterales</taxon>
        <taxon>Paracoccaceae</taxon>
        <taxon>Rhodobaculum</taxon>
    </lineage>
</organism>
<dbReference type="InterPro" id="IPR010228">
    <property type="entry name" value="NADH_UbQ_OxRdtase_Gsu"/>
</dbReference>
<keyword evidence="4" id="KW-0004">4Fe-4S</keyword>
<dbReference type="PROSITE" id="PS00641">
    <property type="entry name" value="COMPLEX1_75K_1"/>
    <property type="match status" value="1"/>
</dbReference>
<dbReference type="SMART" id="SM00929">
    <property type="entry name" value="NADH-G_4Fe-4S_3"/>
    <property type="match status" value="1"/>
</dbReference>
<dbReference type="PANTHER" id="PTHR43105">
    <property type="entry name" value="RESPIRATORY NITRATE REDUCTASE"/>
    <property type="match status" value="1"/>
</dbReference>
<evidence type="ECO:0000256" key="13">
    <source>
        <dbReference type="ARBA" id="ARBA00023136"/>
    </source>
</evidence>
<dbReference type="SUPFAM" id="SSF54862">
    <property type="entry name" value="4Fe-4S ferredoxins"/>
    <property type="match status" value="1"/>
</dbReference>
<keyword evidence="7" id="KW-0479">Metal-binding</keyword>
<keyword evidence="5" id="KW-0001">2Fe-2S</keyword>
<dbReference type="InterPro" id="IPR036010">
    <property type="entry name" value="2Fe-2S_ferredoxin-like_sf"/>
</dbReference>
<dbReference type="InterPro" id="IPR050123">
    <property type="entry name" value="Prok_molybdopt-oxidoreductase"/>
</dbReference>
<dbReference type="PROSITE" id="PS51085">
    <property type="entry name" value="2FE2S_FER_2"/>
    <property type="match status" value="1"/>
</dbReference>
<dbReference type="PANTHER" id="PTHR43105:SF10">
    <property type="entry name" value="NADH-QUINONE OXIDOREDUCTASE SUBUNIT G"/>
    <property type="match status" value="1"/>
</dbReference>
<dbReference type="InterPro" id="IPR006963">
    <property type="entry name" value="Mopterin_OxRdtase_4Fe-4S_dom"/>
</dbReference>
<dbReference type="Pfam" id="PF13510">
    <property type="entry name" value="Fer2_4"/>
    <property type="match status" value="1"/>
</dbReference>
<dbReference type="GO" id="GO:0003954">
    <property type="term" value="F:NADH dehydrogenase activity"/>
    <property type="evidence" value="ECO:0007669"/>
    <property type="project" value="TreeGrafter"/>
</dbReference>
<keyword evidence="12" id="KW-0830">Ubiquinone</keyword>
<feature type="domain" description="4Fe-4S His(Cys)3-ligated-type" evidence="19">
    <location>
        <begin position="83"/>
        <end position="122"/>
    </location>
</feature>
<feature type="domain" description="4Fe-4S Mo/W bis-MGD-type" evidence="18">
    <location>
        <begin position="221"/>
        <end position="277"/>
    </location>
</feature>
<name>A0A934TN14_9RHOB</name>
<keyword evidence="21" id="KW-1185">Reference proteome</keyword>
<comment type="cofactor">
    <cofactor evidence="1">
        <name>[4Fe-4S] cluster</name>
        <dbReference type="ChEBI" id="CHEBI:49883"/>
    </cofactor>
</comment>
<keyword evidence="11" id="KW-0520">NAD</keyword>
<dbReference type="SMART" id="SM00926">
    <property type="entry name" value="Molybdop_Fe4S4"/>
    <property type="match status" value="1"/>
</dbReference>
<evidence type="ECO:0000256" key="7">
    <source>
        <dbReference type="ARBA" id="ARBA00022723"/>
    </source>
</evidence>
<evidence type="ECO:0000256" key="8">
    <source>
        <dbReference type="ARBA" id="ARBA00022967"/>
    </source>
</evidence>
<dbReference type="InterPro" id="IPR019574">
    <property type="entry name" value="NADH_UbQ_OxRdtase_Gsu_4Fe4S-bd"/>
</dbReference>
<evidence type="ECO:0000256" key="9">
    <source>
        <dbReference type="ARBA" id="ARBA00023004"/>
    </source>
</evidence>
<dbReference type="GO" id="GO:0008137">
    <property type="term" value="F:NADH dehydrogenase (ubiquinone) activity"/>
    <property type="evidence" value="ECO:0007669"/>
    <property type="project" value="InterPro"/>
</dbReference>
<evidence type="ECO:0000256" key="10">
    <source>
        <dbReference type="ARBA" id="ARBA00023014"/>
    </source>
</evidence>
<evidence type="ECO:0000256" key="2">
    <source>
        <dbReference type="ARBA" id="ARBA00004370"/>
    </source>
</evidence>
<reference evidence="20" key="2">
    <citation type="journal article" date="2020" name="Microorganisms">
        <title>Osmotic Adaptation and Compatible Solute Biosynthesis of Phototrophic Bacteria as Revealed from Genome Analyses.</title>
        <authorList>
            <person name="Imhoff J.F."/>
            <person name="Rahn T."/>
            <person name="Kunzel S."/>
            <person name="Keller A."/>
            <person name="Neulinger S.C."/>
        </authorList>
    </citation>
    <scope>NUCLEOTIDE SEQUENCE</scope>
    <source>
        <strain evidence="20">LMG 28126</strain>
    </source>
</reference>
<evidence type="ECO:0000313" key="20">
    <source>
        <dbReference type="EMBL" id="MBK5928825.1"/>
    </source>
</evidence>
<dbReference type="Gene3D" id="3.10.20.740">
    <property type="match status" value="1"/>
</dbReference>
<dbReference type="GO" id="GO:0048038">
    <property type="term" value="F:quinone binding"/>
    <property type="evidence" value="ECO:0007669"/>
    <property type="project" value="UniProtKB-KW"/>
</dbReference>
<comment type="caution">
    <text evidence="20">The sequence shown here is derived from an EMBL/GenBank/DDBJ whole genome shotgun (WGS) entry which is preliminary data.</text>
</comment>
<dbReference type="GO" id="GO:0051537">
    <property type="term" value="F:2 iron, 2 sulfur cluster binding"/>
    <property type="evidence" value="ECO:0007669"/>
    <property type="project" value="UniProtKB-KW"/>
</dbReference>
<dbReference type="GO" id="GO:0051539">
    <property type="term" value="F:4 iron, 4 sulfur cluster binding"/>
    <property type="evidence" value="ECO:0007669"/>
    <property type="project" value="UniProtKB-KW"/>
</dbReference>
<comment type="similarity">
    <text evidence="3">Belongs to the complex I 75 kDa subunit family.</text>
</comment>
<dbReference type="GO" id="GO:0016020">
    <property type="term" value="C:membrane"/>
    <property type="evidence" value="ECO:0007669"/>
    <property type="project" value="UniProtKB-SubCell"/>
</dbReference>
<proteinExistence type="inferred from homology"/>
<evidence type="ECO:0000256" key="3">
    <source>
        <dbReference type="ARBA" id="ARBA00005404"/>
    </source>
</evidence>
<evidence type="ECO:0000256" key="15">
    <source>
        <dbReference type="ARBA" id="ARBA00047712"/>
    </source>
</evidence>
<protein>
    <submittedName>
        <fullName evidence="20">NADH-quinone oxidoreductase subunit G</fullName>
    </submittedName>
</protein>
<dbReference type="Proteomes" id="UP000706333">
    <property type="component" value="Unassembled WGS sequence"/>
</dbReference>
<dbReference type="Gene3D" id="3.40.50.740">
    <property type="match status" value="1"/>
</dbReference>
<dbReference type="CDD" id="cd00207">
    <property type="entry name" value="fer2"/>
    <property type="match status" value="1"/>
</dbReference>
<evidence type="ECO:0000256" key="16">
    <source>
        <dbReference type="SAM" id="MobiDB-lite"/>
    </source>
</evidence>
<evidence type="ECO:0000256" key="4">
    <source>
        <dbReference type="ARBA" id="ARBA00022485"/>
    </source>
</evidence>
<sequence>MSDTPKLRIDGREVTFRPGVDLLTACIEAGVMVPHFCWHGALGSVGACRLCAVTVTENGRDRIEMSCMTPATDGMEIKLRDPESEDFRARVIEWLMVNHPHDCAVCEAGGACHLQDMTVATGHHARRARFPKRTHRNQDLGPLLTHEMNRCIACYRCTRFYRGYAGGRDLDVFGAHDNVYFGRAEDGVLESPFAGNLAEVCPTGVFNDKGWSKGYARPWDMMHSPSVCNGCSVGCNLTISERHGRIRRVENRYHGAINGFFLCDRGRFGPLWVESDARLATPLIRGAEVTPNAALAAAREVIAQGAIGIASPRASLEANYALRRLVGAERFFAGVPDAEAAQDAAIVAALASHPIASLKDIETADAALVLGEDLTGHAPRAALALRQTTRAAERALAAEKGVPHWLDNAVRVAGEGRRAAVTLVTPLADALDGVAARALRRDADAVAAFGRAVAAALRGEAAQDDARAVAAELAAAEAPVVIAGAGLGVAGTVEAAAEVVAALPKARLALFPAEANSLGLALMGVAGGLEAAAQARGARPVIALETDLEGTPLAAAQVVALEALATATTAGAQVALPVASFAEAAGTFVNHEGRAQRAFAARPDGPPAAWRVLSALGGLWDADARVDDVLARLAEDLPVLAGAAEAAPGSGTKPCAARAPRRYSGRTADDLAGRVPEGMPPVDPDGGLSWSMEGAQGAAVDPARSSGPAEDGLHSPSAACLAQAYVGGPLKGGDPGVRVIRPGMELARTPDAPAHPAEGLRVIPLHDPFAAHPSDRAGAPLAERAGRPVMRLHPEDAAALGLSEGALATVAGARLPVVCDAGLPRGHVGLPAALSRRVPARIDAAHITPEDVQ</sequence>
<evidence type="ECO:0000256" key="14">
    <source>
        <dbReference type="ARBA" id="ARBA00034078"/>
    </source>
</evidence>
<evidence type="ECO:0000259" key="18">
    <source>
        <dbReference type="PROSITE" id="PS51669"/>
    </source>
</evidence>
<dbReference type="PROSITE" id="PS51669">
    <property type="entry name" value="4FE4S_MOW_BIS_MGD"/>
    <property type="match status" value="1"/>
</dbReference>
<reference evidence="20" key="1">
    <citation type="submission" date="2017-05" db="EMBL/GenBank/DDBJ databases">
        <authorList>
            <person name="Imhoff J.F."/>
            <person name="Rahn T."/>
            <person name="Kuenzel S."/>
            <person name="Neulinger S.C."/>
        </authorList>
    </citation>
    <scope>NUCLEOTIDE SEQUENCE</scope>
    <source>
        <strain evidence="20">LMG 28126</strain>
    </source>
</reference>
<dbReference type="SUPFAM" id="SSF54292">
    <property type="entry name" value="2Fe-2S ferredoxin-like"/>
    <property type="match status" value="1"/>
</dbReference>